<dbReference type="GeneID" id="36289598"/>
<dbReference type="PROSITE" id="PS50969">
    <property type="entry name" value="FCP1"/>
    <property type="match status" value="1"/>
</dbReference>
<evidence type="ECO:0000259" key="16">
    <source>
        <dbReference type="PROSITE" id="PS50969"/>
    </source>
</evidence>
<dbReference type="RefSeq" id="XP_024323603.1">
    <property type="nucleotide sequence ID" value="XM_024470136.1"/>
</dbReference>
<reference evidence="17" key="1">
    <citation type="submission" date="2016-03" db="EMBL/GenBank/DDBJ databases">
        <title>Updated assembly of Pseudogymnoascus destructans, the fungus causing white-nose syndrome of bats.</title>
        <authorList>
            <person name="Palmer J.M."/>
            <person name="Drees K.P."/>
            <person name="Foster J.T."/>
            <person name="Lindner D.L."/>
        </authorList>
    </citation>
    <scope>NUCLEOTIDE SEQUENCE [LARGE SCALE GENOMIC DNA]</scope>
    <source>
        <strain evidence="17">20631-21</strain>
    </source>
</reference>
<dbReference type="VEuPathDB" id="FungiDB:GMDG_07329"/>
<keyword evidence="6" id="KW-0999">Mitochondrion inner membrane</keyword>
<proteinExistence type="inferred from homology"/>
<dbReference type="GO" id="GO:0015031">
    <property type="term" value="P:protein transport"/>
    <property type="evidence" value="ECO:0007669"/>
    <property type="project" value="UniProtKB-KW"/>
</dbReference>
<feature type="domain" description="FCP1 homology" evidence="16">
    <location>
        <begin position="253"/>
        <end position="396"/>
    </location>
</feature>
<dbReference type="PANTHER" id="PTHR12210">
    <property type="entry name" value="DULLARD PROTEIN PHOSPHATASE"/>
    <property type="match status" value="1"/>
</dbReference>
<keyword evidence="4 14" id="KW-0813">Transport</keyword>
<dbReference type="FunFam" id="3.40.50.1000:FF:000019">
    <property type="entry name" value="Mitochondrial import inner membrane translocase subunit TIM50"/>
    <property type="match status" value="1"/>
</dbReference>
<name>A0A177A813_9PEZI</name>
<evidence type="ECO:0000256" key="10">
    <source>
        <dbReference type="ARBA" id="ARBA00023010"/>
    </source>
</evidence>
<evidence type="ECO:0000256" key="12">
    <source>
        <dbReference type="ARBA" id="ARBA00023136"/>
    </source>
</evidence>
<feature type="compositionally biased region" description="Polar residues" evidence="15">
    <location>
        <begin position="81"/>
        <end position="108"/>
    </location>
</feature>
<evidence type="ECO:0000256" key="6">
    <source>
        <dbReference type="ARBA" id="ARBA00022792"/>
    </source>
</evidence>
<feature type="region of interest" description="Disordered" evidence="15">
    <location>
        <begin position="25"/>
        <end position="167"/>
    </location>
</feature>
<dbReference type="EMBL" id="KV441397">
    <property type="protein sequence ID" value="OAF58318.1"/>
    <property type="molecule type" value="Genomic_DNA"/>
</dbReference>
<evidence type="ECO:0000256" key="7">
    <source>
        <dbReference type="ARBA" id="ARBA00022927"/>
    </source>
</evidence>
<dbReference type="InterPro" id="IPR050365">
    <property type="entry name" value="TIM50"/>
</dbReference>
<dbReference type="InterPro" id="IPR023214">
    <property type="entry name" value="HAD_sf"/>
</dbReference>
<dbReference type="OrthoDB" id="287041at2759"/>
<feature type="compositionally biased region" description="Polar residues" evidence="15">
    <location>
        <begin position="130"/>
        <end position="143"/>
    </location>
</feature>
<dbReference type="SMART" id="SM00577">
    <property type="entry name" value="CPDc"/>
    <property type="match status" value="1"/>
</dbReference>
<comment type="subcellular location">
    <subcellularLocation>
        <location evidence="1 14">Mitochondrion inner membrane</location>
        <topology evidence="1 14">Single-pass membrane protein</topology>
    </subcellularLocation>
</comment>
<keyword evidence="7 14" id="KW-0653">Protein transport</keyword>
<dbReference type="InterPro" id="IPR004274">
    <property type="entry name" value="FCP1_dom"/>
</dbReference>
<keyword evidence="10 14" id="KW-0811">Translocation</keyword>
<dbReference type="AlphaFoldDB" id="A0A177A813"/>
<evidence type="ECO:0000256" key="8">
    <source>
        <dbReference type="ARBA" id="ARBA00022946"/>
    </source>
</evidence>
<evidence type="ECO:0000256" key="15">
    <source>
        <dbReference type="SAM" id="MobiDB-lite"/>
    </source>
</evidence>
<feature type="compositionally biased region" description="Low complexity" evidence="15">
    <location>
        <begin position="57"/>
        <end position="73"/>
    </location>
</feature>
<evidence type="ECO:0000256" key="9">
    <source>
        <dbReference type="ARBA" id="ARBA00022989"/>
    </source>
</evidence>
<keyword evidence="9" id="KW-1133">Transmembrane helix</keyword>
<dbReference type="CDD" id="cd07521">
    <property type="entry name" value="HAD_FCP1-like"/>
    <property type="match status" value="1"/>
</dbReference>
<comment type="function">
    <text evidence="13">Essential component of the TIM23 complex, a complex that mediates the translocation of transit peptide-containing proteins across the mitochondrial inner membrane. Required to direct preproteins in transit and direct them to the channel protein TIM23, and possibly facilitates transfer of the translocating proteins from the TOM complex to the TIM23 complex.</text>
</comment>
<evidence type="ECO:0000256" key="3">
    <source>
        <dbReference type="ARBA" id="ARBA00020799"/>
    </source>
</evidence>
<feature type="compositionally biased region" description="Polar residues" evidence="15">
    <location>
        <begin position="38"/>
        <end position="55"/>
    </location>
</feature>
<comment type="similarity">
    <text evidence="2 14">Belongs to the TIM50 family.</text>
</comment>
<dbReference type="SUPFAM" id="SSF56784">
    <property type="entry name" value="HAD-like"/>
    <property type="match status" value="1"/>
</dbReference>
<keyword evidence="5" id="KW-0812">Transmembrane</keyword>
<keyword evidence="12" id="KW-0472">Membrane</keyword>
<dbReference type="eggNOG" id="KOG2832">
    <property type="taxonomic scope" value="Eukaryota"/>
</dbReference>
<dbReference type="Gene3D" id="3.40.50.1000">
    <property type="entry name" value="HAD superfamily/HAD-like"/>
    <property type="match status" value="1"/>
</dbReference>
<dbReference type="InterPro" id="IPR036412">
    <property type="entry name" value="HAD-like_sf"/>
</dbReference>
<protein>
    <recommendedName>
        <fullName evidence="3 14">Mitochondrial import inner membrane translocase subunit TIM50</fullName>
    </recommendedName>
</protein>
<accession>A0A177A813</accession>
<evidence type="ECO:0000256" key="4">
    <source>
        <dbReference type="ARBA" id="ARBA00022448"/>
    </source>
</evidence>
<evidence type="ECO:0000256" key="1">
    <source>
        <dbReference type="ARBA" id="ARBA00004434"/>
    </source>
</evidence>
<comment type="subunit">
    <text evidence="14">Component of the TIM23 complex.</text>
</comment>
<evidence type="ECO:0000313" key="17">
    <source>
        <dbReference type="EMBL" id="OAF58318.1"/>
    </source>
</evidence>
<gene>
    <name evidence="17" type="primary">TIM50</name>
    <name evidence="17" type="ORF">VC83_06539</name>
</gene>
<keyword evidence="8 14" id="KW-0809">Transit peptide</keyword>
<sequence length="547" mass="60510">MLARAVRGSLRAPAVRAAPARFLPPSTALWSRGLADQRPTQPKKPTTQQRPSSELPTKASAGGTAAGADGKASSIEDPDVSCQQPEFETQASPSENAPQNESASTNGAAQHFKLPDLRGGLPSTLEFESRGSTANESAASALNLTEDPHEATGGGGRGPKGELPASAYVSSSEKKRARVANYLYGSFFATCIAAYVYLGRNWESEEEERQHVDAPSGWSLGLMWARFRARTGDQLSYYSEPTFKKLLPDVDPSFGRPYTLVLSLEDLLIHSEWSREHGWRMAKRPGVDYFLRYLSQYYELVIFTSVPWAIGEPVIKKLDPYHVVTWPLFREATMYRKGEYVKDLSYLNRDLSKVIILDTSKAHTEEQPENAIIMPKWKGDSKDKELVSLIPFLEYIPTMAVPDVRKAIASFEGTHIPTEFAAREAVARKKFMEQIEAEKKKKPKKGGVSFLNSALGIKPQAAFEGEQSASEAFAQGKMLQDQARERGQKNYEALDKMIREEGEKWLKEEAAHEEMAKQEGMKAMKSGLTGFFGVSGDKPNEPSPSSS</sequence>
<dbReference type="Proteomes" id="UP000077154">
    <property type="component" value="Unassembled WGS sequence"/>
</dbReference>
<evidence type="ECO:0000256" key="2">
    <source>
        <dbReference type="ARBA" id="ARBA00006344"/>
    </source>
</evidence>
<organism evidence="17">
    <name type="scientific">Pseudogymnoascus destructans</name>
    <dbReference type="NCBI Taxonomy" id="655981"/>
    <lineage>
        <taxon>Eukaryota</taxon>
        <taxon>Fungi</taxon>
        <taxon>Dikarya</taxon>
        <taxon>Ascomycota</taxon>
        <taxon>Pezizomycotina</taxon>
        <taxon>Leotiomycetes</taxon>
        <taxon>Thelebolales</taxon>
        <taxon>Thelebolaceae</taxon>
        <taxon>Pseudogymnoascus</taxon>
    </lineage>
</organism>
<keyword evidence="11 14" id="KW-0496">Mitochondrion</keyword>
<dbReference type="Pfam" id="PF03031">
    <property type="entry name" value="NIF"/>
    <property type="match status" value="1"/>
</dbReference>
<dbReference type="GO" id="GO:0005744">
    <property type="term" value="C:TIM23 mitochondrial import inner membrane translocase complex"/>
    <property type="evidence" value="ECO:0007669"/>
    <property type="project" value="UniProtKB-UniRule"/>
</dbReference>
<evidence type="ECO:0000256" key="14">
    <source>
        <dbReference type="RuleBase" id="RU365079"/>
    </source>
</evidence>
<evidence type="ECO:0000256" key="5">
    <source>
        <dbReference type="ARBA" id="ARBA00022692"/>
    </source>
</evidence>
<evidence type="ECO:0000256" key="11">
    <source>
        <dbReference type="ARBA" id="ARBA00023128"/>
    </source>
</evidence>
<evidence type="ECO:0000256" key="13">
    <source>
        <dbReference type="ARBA" id="ARBA00059797"/>
    </source>
</evidence>
<feature type="region of interest" description="Disordered" evidence="15">
    <location>
        <begin position="528"/>
        <end position="547"/>
    </location>
</feature>